<feature type="compositionally biased region" description="Polar residues" evidence="1">
    <location>
        <begin position="10"/>
        <end position="26"/>
    </location>
</feature>
<sequence length="1291" mass="127342">MEARQHNDLHQSTSAPVSLDNSSTTYDWTQQSPDALSVAATACAAAAAAFTQLSSLQQLHEELTQLAWLGSGSGGRVYSGLWRGSPVAVKIIVSSTPDEVRESMREAILGRVASHPHMVQAFAAFSGYVTDADVAPKQPSPEKTRRPSAHRRASLATQNRQCGGAAACGCQGAAFAAGGGGVAAREEAEEDGREARARAVTARDKAGSSGGGSGGDRGGGGGAQAGTPRLSPATPEAGTEPRGSSLEQAYLDPPADEATAAAVQSDQPGGAASPRTSSGGGGDRTPSALRPAGEGPGLSGVSDVGAGGRGGGAEEGTVGAQGPMGRGDEPQSLSPGAQAAHTSQLPSKPHSCRQLRAVASETASLASGGVYGSGGGGGGGLEQRGGGRGRTWRRPSDAVADGGADGLTSATLASAAAAALVASTASWHPGLSPPPLHISYSHSGLPGPGWSSGLMFTSGQPHPGRIGRALGPGPAVVRCPPTAHSGDSSTGGLPAALVTASSSGAGPGGDSGPGRGGGGGGGGADSGQGRGRRRRSAAPPGSSNSPTASGNGNGPSRRLAANPGSHKTLRSLARNSFALSMGAGADGGAGAVTGELPSPAGLGPTGVPASKKRLSAVGLGLALDSMGSAGGGPSTGQPCSAGGAALFDKRSLSLVNIGGAQLFSARSRTTLTLSDLMGSAAVLDERCGHTSELWEVLSAAGAVPGRYCTLVIMERCDQGTLQQLAQRLPFCPARSVENTAGLLTLLRTALEVAQGMCHLHALDIVHGDLKPSNVLLQSNAISVSGPKMRPWDHDTRGFTAKISDFGLAALQQTASLPSPAEPSPFSGASRETRWGALPYMAPEVPEHGPSKPTDVWSYGMLLYFMCAGKPPYHHVGNLHPAQLLMGIVDGSFGPEWPHDTYRLLRRLAEACCQRPPAARPPFARIVTALQRLIRHVAAHPEPSNRSSVDPSGSSLGLGGPGGPGAGGGRIERAQGHGQGHRQSGGTRRPRQHATSGGMAGGGVSLIKQGGGGAGGGVGSAPQPWQPVPEDALLPPSPLQLFAACLTVPSGPGGPAPPGSSGQAQAQAQARAQAVAGPHGDSPSGAAGAAAAAGGGGGGSVGADAGAGTGAVEGPHGRVARTVRSGGAASGGTGSEGARSGSPPRHRGTSARHQSSGLDGSSLCVLDYSSQNDGSSMCWTYCHTTDGTQQMGGRDNYRSVSNIDASNPAQSGAANAAAGAGSTGTPPAGRPIAPPSLAASWLQEGASGAVPVAQFGRQPKANAAAVTGPAGPATGPAGARPAGPTAPARGHA</sequence>
<feature type="region of interest" description="Disordered" evidence="1">
    <location>
        <begin position="1185"/>
        <end position="1239"/>
    </location>
</feature>
<dbReference type="OrthoDB" id="1405469at2759"/>
<feature type="region of interest" description="Disordered" evidence="1">
    <location>
        <begin position="1"/>
        <end position="26"/>
    </location>
</feature>
<feature type="domain" description="Protein kinase" evidence="2">
    <location>
        <begin position="575"/>
        <end position="933"/>
    </location>
</feature>
<evidence type="ECO:0000313" key="4">
    <source>
        <dbReference type="Proteomes" id="UP000612055"/>
    </source>
</evidence>
<dbReference type="InterPro" id="IPR008271">
    <property type="entry name" value="Ser/Thr_kinase_AS"/>
</dbReference>
<dbReference type="InterPro" id="IPR051681">
    <property type="entry name" value="Ser/Thr_Kinases-Pseudokinases"/>
</dbReference>
<feature type="compositionally biased region" description="Low complexity" evidence="1">
    <location>
        <begin position="1204"/>
        <end position="1226"/>
    </location>
</feature>
<dbReference type="SUPFAM" id="SSF56112">
    <property type="entry name" value="Protein kinase-like (PK-like)"/>
    <property type="match status" value="1"/>
</dbReference>
<dbReference type="SMART" id="SM00220">
    <property type="entry name" value="S_TKc"/>
    <property type="match status" value="1"/>
</dbReference>
<feature type="compositionally biased region" description="Gly residues" evidence="1">
    <location>
        <begin position="369"/>
        <end position="389"/>
    </location>
</feature>
<dbReference type="Gene3D" id="3.30.200.20">
    <property type="entry name" value="Phosphorylase Kinase, domain 1"/>
    <property type="match status" value="1"/>
</dbReference>
<dbReference type="PANTHER" id="PTHR44329:SF289">
    <property type="entry name" value="SERINE_THREONINE-PROTEIN KINASE VIK"/>
    <property type="match status" value="1"/>
</dbReference>
<comment type="caution">
    <text evidence="3">The sequence shown here is derived from an EMBL/GenBank/DDBJ whole genome shotgun (WGS) entry which is preliminary data.</text>
</comment>
<feature type="compositionally biased region" description="Gly residues" evidence="1">
    <location>
        <begin position="305"/>
        <end position="314"/>
    </location>
</feature>
<feature type="compositionally biased region" description="Gly residues" evidence="1">
    <location>
        <begin position="208"/>
        <end position="224"/>
    </location>
</feature>
<evidence type="ECO:0000313" key="3">
    <source>
        <dbReference type="EMBL" id="KAG2500749.1"/>
    </source>
</evidence>
<dbReference type="Proteomes" id="UP000612055">
    <property type="component" value="Unassembled WGS sequence"/>
</dbReference>
<reference evidence="3" key="1">
    <citation type="journal article" date="2020" name="bioRxiv">
        <title>Comparative genomics of Chlamydomonas.</title>
        <authorList>
            <person name="Craig R.J."/>
            <person name="Hasan A.R."/>
            <person name="Ness R.W."/>
            <person name="Keightley P.D."/>
        </authorList>
    </citation>
    <scope>NUCLEOTIDE SEQUENCE</scope>
    <source>
        <strain evidence="3">CCAP 11/70</strain>
    </source>
</reference>
<dbReference type="PROSITE" id="PS50011">
    <property type="entry name" value="PROTEIN_KINASE_DOM"/>
    <property type="match status" value="1"/>
</dbReference>
<feature type="compositionally biased region" description="Low complexity" evidence="1">
    <location>
        <begin position="1262"/>
        <end position="1291"/>
    </location>
</feature>
<feature type="compositionally biased region" description="Low complexity" evidence="1">
    <location>
        <begin position="537"/>
        <end position="556"/>
    </location>
</feature>
<feature type="compositionally biased region" description="Gly residues" evidence="1">
    <location>
        <begin position="1092"/>
        <end position="1110"/>
    </location>
</feature>
<feature type="region of interest" description="Disordered" evidence="1">
    <location>
        <begin position="133"/>
        <end position="157"/>
    </location>
</feature>
<dbReference type="PROSITE" id="PS00108">
    <property type="entry name" value="PROTEIN_KINASE_ST"/>
    <property type="match status" value="1"/>
</dbReference>
<feature type="compositionally biased region" description="Gly residues" evidence="1">
    <location>
        <begin position="505"/>
        <end position="529"/>
    </location>
</feature>
<feature type="compositionally biased region" description="Basic and acidic residues" evidence="1">
    <location>
        <begin position="193"/>
        <end position="206"/>
    </location>
</feature>
<dbReference type="GO" id="GO:0004674">
    <property type="term" value="F:protein serine/threonine kinase activity"/>
    <property type="evidence" value="ECO:0007669"/>
    <property type="project" value="TreeGrafter"/>
</dbReference>
<keyword evidence="4" id="KW-1185">Reference proteome</keyword>
<gene>
    <name evidence="3" type="ORF">HYH03_001513</name>
</gene>
<feature type="region of interest" description="Disordered" evidence="1">
    <location>
        <begin position="185"/>
        <end position="403"/>
    </location>
</feature>
<feature type="compositionally biased region" description="Gly residues" evidence="1">
    <location>
        <begin position="997"/>
        <end position="1018"/>
    </location>
</feature>
<feature type="compositionally biased region" description="Gly residues" evidence="1">
    <location>
        <begin position="955"/>
        <end position="968"/>
    </location>
</feature>
<feature type="region of interest" description="Disordered" evidence="1">
    <location>
        <begin position="1258"/>
        <end position="1291"/>
    </location>
</feature>
<dbReference type="EMBL" id="JAEHOE010000003">
    <property type="protein sequence ID" value="KAG2500749.1"/>
    <property type="molecule type" value="Genomic_DNA"/>
</dbReference>
<dbReference type="GO" id="GO:0005524">
    <property type="term" value="F:ATP binding"/>
    <property type="evidence" value="ECO:0007669"/>
    <property type="project" value="InterPro"/>
</dbReference>
<proteinExistence type="predicted"/>
<feature type="region of interest" description="Disordered" evidence="1">
    <location>
        <begin position="452"/>
        <end position="563"/>
    </location>
</feature>
<organism evidence="3 4">
    <name type="scientific">Edaphochlamys debaryana</name>
    <dbReference type="NCBI Taxonomy" id="47281"/>
    <lineage>
        <taxon>Eukaryota</taxon>
        <taxon>Viridiplantae</taxon>
        <taxon>Chlorophyta</taxon>
        <taxon>core chlorophytes</taxon>
        <taxon>Chlorophyceae</taxon>
        <taxon>CS clade</taxon>
        <taxon>Chlamydomonadales</taxon>
        <taxon>Chlamydomonadales incertae sedis</taxon>
        <taxon>Edaphochlamys</taxon>
    </lineage>
</organism>
<feature type="compositionally biased region" description="Low complexity" evidence="1">
    <location>
        <begin position="1058"/>
        <end position="1091"/>
    </location>
</feature>
<dbReference type="Gene3D" id="1.10.510.10">
    <property type="entry name" value="Transferase(Phosphotransferase) domain 1"/>
    <property type="match status" value="1"/>
</dbReference>
<evidence type="ECO:0000256" key="1">
    <source>
        <dbReference type="SAM" id="MobiDB-lite"/>
    </source>
</evidence>
<feature type="region of interest" description="Disordered" evidence="1">
    <location>
        <begin position="938"/>
        <end position="1160"/>
    </location>
</feature>
<dbReference type="Pfam" id="PF00069">
    <property type="entry name" value="Pkinase"/>
    <property type="match status" value="1"/>
</dbReference>
<name>A0A835YN45_9CHLO</name>
<dbReference type="InterPro" id="IPR011009">
    <property type="entry name" value="Kinase-like_dom_sf"/>
</dbReference>
<accession>A0A835YN45</accession>
<protein>
    <recommendedName>
        <fullName evidence="2">Protein kinase domain-containing protein</fullName>
    </recommendedName>
</protein>
<dbReference type="InterPro" id="IPR000719">
    <property type="entry name" value="Prot_kinase_dom"/>
</dbReference>
<dbReference type="PANTHER" id="PTHR44329">
    <property type="entry name" value="SERINE/THREONINE-PROTEIN KINASE TNNI3K-RELATED"/>
    <property type="match status" value="1"/>
</dbReference>
<feature type="compositionally biased region" description="Polar residues" evidence="1">
    <location>
        <begin position="331"/>
        <end position="346"/>
    </location>
</feature>
<evidence type="ECO:0000259" key="2">
    <source>
        <dbReference type="PROSITE" id="PS50011"/>
    </source>
</evidence>